<keyword evidence="1" id="KW-0472">Membrane</keyword>
<dbReference type="EMBL" id="KM924292">
    <property type="protein sequence ID" value="AIU39319.1"/>
    <property type="molecule type" value="Genomic_DNA"/>
</dbReference>
<dbReference type="GeneID" id="26122583"/>
<proteinExistence type="predicted"/>
<organism evidence="2 3">
    <name type="scientific">Testudinid alphaherpesvirus 3</name>
    <dbReference type="NCBI Taxonomy" id="2560801"/>
    <lineage>
        <taxon>Viruses</taxon>
        <taxon>Duplodnaviria</taxon>
        <taxon>Heunggongvirae</taxon>
        <taxon>Peploviricota</taxon>
        <taxon>Herviviricetes</taxon>
        <taxon>Herpesvirales</taxon>
        <taxon>Orthoherpesviridae</taxon>
        <taxon>Alphaherpesvirinae</taxon>
        <taxon>Scutavirus</taxon>
        <taxon>Scutavirus testudinidalpha3</taxon>
    </lineage>
</organism>
<reference evidence="2 3" key="1">
    <citation type="journal article" date="2015" name="J. Virol.">
        <title>The Genome of a Tortoise Herpesvirus (Testudinid Herpesvirus 3) Has a Novel Structure and Contains a Large Region That Is Not Required for Replication In Vitro or Virulence In Vivo.</title>
        <authorList>
            <person name="Gandar F."/>
            <person name="Wilkie G.S."/>
            <person name="Gatherer D."/>
            <person name="Kerr K."/>
            <person name="Marlier D."/>
            <person name="Diez M."/>
            <person name="Marschang R.E."/>
            <person name="Mast J."/>
            <person name="Dewals B.G."/>
            <person name="Davison A.J."/>
            <person name="Vanderplasschen A.F."/>
        </authorList>
    </citation>
    <scope>NUCLEOTIDE SEQUENCE [LARGE SCALE GENOMIC DNA]</scope>
    <source>
        <strain evidence="2 3">1976</strain>
    </source>
</reference>
<feature type="transmembrane region" description="Helical" evidence="1">
    <location>
        <begin position="453"/>
        <end position="471"/>
    </location>
</feature>
<keyword evidence="3" id="KW-1185">Reference proteome</keyword>
<feature type="transmembrane region" description="Helical" evidence="1">
    <location>
        <begin position="418"/>
        <end position="441"/>
    </location>
</feature>
<protein>
    <submittedName>
        <fullName evidence="2">Membrane protein TE9</fullName>
    </submittedName>
</protein>
<accession>A0A0M3LCZ6</accession>
<keyword evidence="1" id="KW-0812">Transmembrane</keyword>
<dbReference type="Proteomes" id="UP000208106">
    <property type="component" value="Segment"/>
</dbReference>
<sequence>MWRRLCLMLTIVVVDALRPQTCTFSYPELKASLILGQHNTWWFHDRPRLIKGWTSLALRFDRLAKFPYSRTSLLSLVPRSYPRNAECDLLLSNFGDLEGLSGSSNPHPDCHCLSPDYLPWSVTQQYRLDMIKNRLYVSSELHNKPCYCEVNERIPYPMWWYRGHNYDAMYRIDGGPVGAEEQSPLISCLLTQRPQNFAVMSCEMSCYMGASDNTVSCETVMDRRWDLVVLARGTMDFMLRDICRKNINCVYVHGSSVKAHRFSGRACLSPDGLCSAIKRHGGIYHESTTQASLPCEFRFSYLSDGRMIVKVEWSGPTGPIYVSEEKYGRVIGKQAATFVGIATVTPRSVDQPWSNLTLSPATDGRYFCRVTANRLEYMSPVVIIGQLPDSEKEMPEDVHYVDIKTKPVYNDVLIEPSIIIISPLVIVTIVCFLLAGVGFSCLRGRCMSPMGRALAASTMTILLTQFVFTTARN</sequence>
<dbReference type="RefSeq" id="YP_009176864.1">
    <property type="nucleotide sequence ID" value="NC_027916.2"/>
</dbReference>
<evidence type="ECO:0000313" key="2">
    <source>
        <dbReference type="EMBL" id="AIU39319.1"/>
    </source>
</evidence>
<gene>
    <name evidence="2" type="primary">TE9</name>
</gene>
<evidence type="ECO:0000256" key="1">
    <source>
        <dbReference type="SAM" id="Phobius"/>
    </source>
</evidence>
<dbReference type="KEGG" id="vg:26122583"/>
<keyword evidence="1" id="KW-1133">Transmembrane helix</keyword>
<evidence type="ECO:0000313" key="3">
    <source>
        <dbReference type="Proteomes" id="UP000208106"/>
    </source>
</evidence>
<name>A0A0M3LCZ6_9ALPH</name>